<name>A0A9X3L6B4_9BACI</name>
<comment type="caution">
    <text evidence="4">The sequence shown here is derived from an EMBL/GenBank/DDBJ whole genome shotgun (WGS) entry which is preliminary data.</text>
</comment>
<dbReference type="InterPro" id="IPR041378">
    <property type="entry name" value="S-layer_SbsC_C"/>
</dbReference>
<sequence length="748" mass="77319">MKKKAIKIAASTAVAASAFVAAAPAQQADAATNVNQIVTDAQNAGTVLKWAISVEGSANYVTRPYDQYNAAKKAIAAAEAAAKKATASEQLSIAAKLVEPKLQVKRAAAYIDAITSSEKIKELTAGLDAAIKTDDIEKVEKAYHTATAEYRKQTILLDRVYGQSTRDGIRDAVKPAIEKLVASVKNEVTVNMLAKAAAADVKAGKTADASKKIAEAQAILDANKGKLKWETSLIKSVNDVLVSLPLAVSTVSYVDSKTIVVTLTKPVVAVAGSEFVLDNGAVVTKAELAADKKTVTLTTTALEAAKKYTVTYNGSSVQFETPALGAGNIGVDATALHAEDDQTLAVTASFKTAQGTTYNGPVKISFTETGYEFNTVNGIPYSSLTSDTVYPVNGQLVVTVKAAAGKVSDGKVKFETLTGASGTVTETKYSGTLNFYELVDTTATLAANPTGAELAGTVKYVDSANNYFVNSNNEKFVLKAAGNVYLDTNNTVLTLDAFKAKLTKGDVVTGTYISGTGSTLKLALDKVAGTDFSVDQEYMGTTNAFRVEGNTVTLTGTGEAGKVVSIYTVGTLRPVAQTVVASNGTWKQALAVDPTVAVTFSARQAAAVNEIAPDLGAAGYTFSTPLAVVAGKFKAEAVNPGTTGDGSLSGDVVTFNVTSPNDADNVKVASKAQIVLLDGDLTKATYVDGVNGTSISETSTGFEITFGAPSTIGGGDGKLSGALTVNSATGITNEYGLKVNITNSISNY</sequence>
<dbReference type="Gene3D" id="1.20.58.780">
    <property type="match status" value="1"/>
</dbReference>
<dbReference type="AlphaFoldDB" id="A0A9X3L6B4"/>
<keyword evidence="5" id="KW-1185">Reference proteome</keyword>
<evidence type="ECO:0000259" key="3">
    <source>
        <dbReference type="Pfam" id="PF18058"/>
    </source>
</evidence>
<dbReference type="EMBL" id="JAMKBI010000001">
    <property type="protein sequence ID" value="MCZ8532024.1"/>
    <property type="molecule type" value="Genomic_DNA"/>
</dbReference>
<reference evidence="4" key="1">
    <citation type="submission" date="2022-05" db="EMBL/GenBank/DDBJ databases">
        <authorList>
            <person name="Colautti A."/>
            <person name="Iacumin L."/>
        </authorList>
    </citation>
    <scope>NUCLEOTIDE SEQUENCE</scope>
    <source>
        <strain evidence="4">DSM 30747</strain>
    </source>
</reference>
<proteinExistence type="predicted"/>
<feature type="domain" description="SbsC C-terminal" evidence="3">
    <location>
        <begin position="49"/>
        <end position="170"/>
    </location>
</feature>
<dbReference type="InterPro" id="IPR014755">
    <property type="entry name" value="Cu-Rt/internalin_Ig-like"/>
</dbReference>
<dbReference type="Gene3D" id="2.60.40.1220">
    <property type="match status" value="1"/>
</dbReference>
<protein>
    <recommendedName>
        <fullName evidence="3">SbsC C-terminal domain-containing protein</fullName>
    </recommendedName>
</protein>
<gene>
    <name evidence="4" type="ORF">M9R61_01525</name>
</gene>
<accession>A0A9X3L6B4</accession>
<feature type="chain" id="PRO_5040950685" description="SbsC C-terminal domain-containing protein" evidence="2">
    <location>
        <begin position="31"/>
        <end position="748"/>
    </location>
</feature>
<feature type="signal peptide" evidence="2">
    <location>
        <begin position="1"/>
        <end position="30"/>
    </location>
</feature>
<evidence type="ECO:0000313" key="5">
    <source>
        <dbReference type="Proteomes" id="UP001152172"/>
    </source>
</evidence>
<dbReference type="Proteomes" id="UP001152172">
    <property type="component" value="Unassembled WGS sequence"/>
</dbReference>
<organism evidence="4 5">
    <name type="scientific">Psychrobacillus psychrodurans</name>
    <dbReference type="NCBI Taxonomy" id="126157"/>
    <lineage>
        <taxon>Bacteria</taxon>
        <taxon>Bacillati</taxon>
        <taxon>Bacillota</taxon>
        <taxon>Bacilli</taxon>
        <taxon>Bacillales</taxon>
        <taxon>Bacillaceae</taxon>
        <taxon>Psychrobacillus</taxon>
    </lineage>
</organism>
<dbReference type="RefSeq" id="WP_269920697.1">
    <property type="nucleotide sequence ID" value="NZ_JAMKBI010000001.1"/>
</dbReference>
<evidence type="ECO:0000313" key="4">
    <source>
        <dbReference type="EMBL" id="MCZ8532024.1"/>
    </source>
</evidence>
<evidence type="ECO:0000256" key="2">
    <source>
        <dbReference type="SAM" id="SignalP"/>
    </source>
</evidence>
<dbReference type="Pfam" id="PF18058">
    <property type="entry name" value="SbsC_C"/>
    <property type="match status" value="1"/>
</dbReference>
<keyword evidence="1 2" id="KW-0732">Signal</keyword>
<evidence type="ECO:0000256" key="1">
    <source>
        <dbReference type="ARBA" id="ARBA00022729"/>
    </source>
</evidence>